<accession>A0A9P5TLA7</accession>
<gene>
    <name evidence="1" type="ORF">CPB84DRAFT_1748139</name>
</gene>
<name>A0A9P5TLA7_GYMJU</name>
<evidence type="ECO:0000313" key="2">
    <source>
        <dbReference type="Proteomes" id="UP000724874"/>
    </source>
</evidence>
<dbReference type="Pfam" id="PF18759">
    <property type="entry name" value="Plavaka"/>
    <property type="match status" value="1"/>
</dbReference>
<organism evidence="1 2">
    <name type="scientific">Gymnopilus junonius</name>
    <name type="common">Spectacular rustgill mushroom</name>
    <name type="synonym">Gymnopilus spectabilis subsp. junonius</name>
    <dbReference type="NCBI Taxonomy" id="109634"/>
    <lineage>
        <taxon>Eukaryota</taxon>
        <taxon>Fungi</taxon>
        <taxon>Dikarya</taxon>
        <taxon>Basidiomycota</taxon>
        <taxon>Agaricomycotina</taxon>
        <taxon>Agaricomycetes</taxon>
        <taxon>Agaricomycetidae</taxon>
        <taxon>Agaricales</taxon>
        <taxon>Agaricineae</taxon>
        <taxon>Hymenogastraceae</taxon>
        <taxon>Gymnopilus</taxon>
    </lineage>
</organism>
<proteinExistence type="predicted"/>
<dbReference type="InterPro" id="IPR041078">
    <property type="entry name" value="Plavaka"/>
</dbReference>
<reference evidence="1" key="1">
    <citation type="submission" date="2020-11" db="EMBL/GenBank/DDBJ databases">
        <authorList>
            <consortium name="DOE Joint Genome Institute"/>
            <person name="Ahrendt S."/>
            <person name="Riley R."/>
            <person name="Andreopoulos W."/>
            <person name="LaButti K."/>
            <person name="Pangilinan J."/>
            <person name="Ruiz-duenas F.J."/>
            <person name="Barrasa J.M."/>
            <person name="Sanchez-Garcia M."/>
            <person name="Camarero S."/>
            <person name="Miyauchi S."/>
            <person name="Serrano A."/>
            <person name="Linde D."/>
            <person name="Babiker R."/>
            <person name="Drula E."/>
            <person name="Ayuso-Fernandez I."/>
            <person name="Pacheco R."/>
            <person name="Padilla G."/>
            <person name="Ferreira P."/>
            <person name="Barriuso J."/>
            <person name="Kellner H."/>
            <person name="Castanera R."/>
            <person name="Alfaro M."/>
            <person name="Ramirez L."/>
            <person name="Pisabarro A.G."/>
            <person name="Kuo A."/>
            <person name="Tritt A."/>
            <person name="Lipzen A."/>
            <person name="He G."/>
            <person name="Yan M."/>
            <person name="Ng V."/>
            <person name="Cullen D."/>
            <person name="Martin F."/>
            <person name="Rosso M.-N."/>
            <person name="Henrissat B."/>
            <person name="Hibbett D."/>
            <person name="Martinez A.T."/>
            <person name="Grigoriev I.V."/>
        </authorList>
    </citation>
    <scope>NUCLEOTIDE SEQUENCE</scope>
    <source>
        <strain evidence="1">AH 44721</strain>
    </source>
</reference>
<dbReference type="EMBL" id="JADNYJ010000057">
    <property type="protein sequence ID" value="KAF8897112.1"/>
    <property type="molecule type" value="Genomic_DNA"/>
</dbReference>
<dbReference type="Proteomes" id="UP000724874">
    <property type="component" value="Unassembled WGS sequence"/>
</dbReference>
<keyword evidence="2" id="KW-1185">Reference proteome</keyword>
<comment type="caution">
    <text evidence="1">The sequence shown here is derived from an EMBL/GenBank/DDBJ whole genome shotgun (WGS) entry which is preliminary data.</text>
</comment>
<dbReference type="OrthoDB" id="2418900at2759"/>
<evidence type="ECO:0000313" key="1">
    <source>
        <dbReference type="EMBL" id="KAF8897112.1"/>
    </source>
</evidence>
<protein>
    <submittedName>
        <fullName evidence="1">Uncharacterized protein</fullName>
    </submittedName>
</protein>
<dbReference type="AlphaFoldDB" id="A0A9P5TLA7"/>
<sequence length="178" mass="19483">MYPSADKVYGHVPSSNPTFHLDSSGNTVMGDPSDNNKWAVKDGPGQKAIDHLLTIPGVQEKLGLSYNNICALLQKVDSVPDCADPIKAIKTLFADPAFENDHVYGPKKVYTDSSKSSRIFSEMCTRKWWHAIQYLLPEGATIAPIILATDKTQLTQFSGGKSVYPVYLTIGNLPKAIQ</sequence>